<name>A0A2R6WY25_MARPO</name>
<evidence type="ECO:0000313" key="2">
    <source>
        <dbReference type="EMBL" id="PTQ38744.1"/>
    </source>
</evidence>
<sequence>MRPSPSSRSGSLAEKKRSESPRSRRFPRTCTSAGEENCLSWYSHGTTLVASRNIYACFGSAIYRLCN</sequence>
<dbReference type="Proteomes" id="UP000244005">
    <property type="component" value="Unassembled WGS sequence"/>
</dbReference>
<feature type="compositionally biased region" description="Polar residues" evidence="1">
    <location>
        <begin position="1"/>
        <end position="10"/>
    </location>
</feature>
<evidence type="ECO:0000256" key="1">
    <source>
        <dbReference type="SAM" id="MobiDB-lite"/>
    </source>
</evidence>
<accession>A0A2R6WY25</accession>
<dbReference type="EMBL" id="KZ772721">
    <property type="protein sequence ID" value="PTQ38744.1"/>
    <property type="molecule type" value="Genomic_DNA"/>
</dbReference>
<keyword evidence="3" id="KW-1185">Reference proteome</keyword>
<organism evidence="2 3">
    <name type="scientific">Marchantia polymorpha</name>
    <name type="common">Common liverwort</name>
    <name type="synonym">Marchantia aquatica</name>
    <dbReference type="NCBI Taxonomy" id="3197"/>
    <lineage>
        <taxon>Eukaryota</taxon>
        <taxon>Viridiplantae</taxon>
        <taxon>Streptophyta</taxon>
        <taxon>Embryophyta</taxon>
        <taxon>Marchantiophyta</taxon>
        <taxon>Marchantiopsida</taxon>
        <taxon>Marchantiidae</taxon>
        <taxon>Marchantiales</taxon>
        <taxon>Marchantiaceae</taxon>
        <taxon>Marchantia</taxon>
    </lineage>
</organism>
<protein>
    <submittedName>
        <fullName evidence="2">Uncharacterized protein</fullName>
    </submittedName>
</protein>
<proteinExistence type="predicted"/>
<dbReference type="AlphaFoldDB" id="A0A2R6WY25"/>
<reference evidence="3" key="1">
    <citation type="journal article" date="2017" name="Cell">
        <title>Insights into land plant evolution garnered from the Marchantia polymorpha genome.</title>
        <authorList>
            <person name="Bowman J.L."/>
            <person name="Kohchi T."/>
            <person name="Yamato K.T."/>
            <person name="Jenkins J."/>
            <person name="Shu S."/>
            <person name="Ishizaki K."/>
            <person name="Yamaoka S."/>
            <person name="Nishihama R."/>
            <person name="Nakamura Y."/>
            <person name="Berger F."/>
            <person name="Adam C."/>
            <person name="Aki S.S."/>
            <person name="Althoff F."/>
            <person name="Araki T."/>
            <person name="Arteaga-Vazquez M.A."/>
            <person name="Balasubrmanian S."/>
            <person name="Barry K."/>
            <person name="Bauer D."/>
            <person name="Boehm C.R."/>
            <person name="Briginshaw L."/>
            <person name="Caballero-Perez J."/>
            <person name="Catarino B."/>
            <person name="Chen F."/>
            <person name="Chiyoda S."/>
            <person name="Chovatia M."/>
            <person name="Davies K.M."/>
            <person name="Delmans M."/>
            <person name="Demura T."/>
            <person name="Dierschke T."/>
            <person name="Dolan L."/>
            <person name="Dorantes-Acosta A.E."/>
            <person name="Eklund D.M."/>
            <person name="Florent S.N."/>
            <person name="Flores-Sandoval E."/>
            <person name="Fujiyama A."/>
            <person name="Fukuzawa H."/>
            <person name="Galik B."/>
            <person name="Grimanelli D."/>
            <person name="Grimwood J."/>
            <person name="Grossniklaus U."/>
            <person name="Hamada T."/>
            <person name="Haseloff J."/>
            <person name="Hetherington A.J."/>
            <person name="Higo A."/>
            <person name="Hirakawa Y."/>
            <person name="Hundley H.N."/>
            <person name="Ikeda Y."/>
            <person name="Inoue K."/>
            <person name="Inoue S.I."/>
            <person name="Ishida S."/>
            <person name="Jia Q."/>
            <person name="Kakita M."/>
            <person name="Kanazawa T."/>
            <person name="Kawai Y."/>
            <person name="Kawashima T."/>
            <person name="Kennedy M."/>
            <person name="Kinose K."/>
            <person name="Kinoshita T."/>
            <person name="Kohara Y."/>
            <person name="Koide E."/>
            <person name="Komatsu K."/>
            <person name="Kopischke S."/>
            <person name="Kubo M."/>
            <person name="Kyozuka J."/>
            <person name="Lagercrantz U."/>
            <person name="Lin S.S."/>
            <person name="Lindquist E."/>
            <person name="Lipzen A.M."/>
            <person name="Lu C.W."/>
            <person name="De Luna E."/>
            <person name="Martienssen R.A."/>
            <person name="Minamino N."/>
            <person name="Mizutani M."/>
            <person name="Mizutani M."/>
            <person name="Mochizuki N."/>
            <person name="Monte I."/>
            <person name="Mosher R."/>
            <person name="Nagasaki H."/>
            <person name="Nakagami H."/>
            <person name="Naramoto S."/>
            <person name="Nishitani K."/>
            <person name="Ohtani M."/>
            <person name="Okamoto T."/>
            <person name="Okumura M."/>
            <person name="Phillips J."/>
            <person name="Pollak B."/>
            <person name="Reinders A."/>
            <person name="Rovekamp M."/>
            <person name="Sano R."/>
            <person name="Sawa S."/>
            <person name="Schmid M.W."/>
            <person name="Shirakawa M."/>
            <person name="Solano R."/>
            <person name="Spunde A."/>
            <person name="Suetsugu N."/>
            <person name="Sugano S."/>
            <person name="Sugiyama A."/>
            <person name="Sun R."/>
            <person name="Suzuki Y."/>
            <person name="Takenaka M."/>
            <person name="Takezawa D."/>
            <person name="Tomogane H."/>
            <person name="Tsuzuki M."/>
            <person name="Ueda T."/>
            <person name="Umeda M."/>
            <person name="Ward J.M."/>
            <person name="Watanabe Y."/>
            <person name="Yazaki K."/>
            <person name="Yokoyama R."/>
            <person name="Yoshitake Y."/>
            <person name="Yotsui I."/>
            <person name="Zachgo S."/>
            <person name="Schmutz J."/>
        </authorList>
    </citation>
    <scope>NUCLEOTIDE SEQUENCE [LARGE SCALE GENOMIC DNA]</scope>
    <source>
        <strain evidence="3">Tak-1</strain>
    </source>
</reference>
<feature type="compositionally biased region" description="Basic and acidic residues" evidence="1">
    <location>
        <begin position="13"/>
        <end position="22"/>
    </location>
</feature>
<feature type="region of interest" description="Disordered" evidence="1">
    <location>
        <begin position="1"/>
        <end position="30"/>
    </location>
</feature>
<evidence type="ECO:0000313" key="3">
    <source>
        <dbReference type="Proteomes" id="UP000244005"/>
    </source>
</evidence>
<gene>
    <name evidence="2" type="ORF">MARPO_0049s0039</name>
</gene>